<dbReference type="InterPro" id="IPR036942">
    <property type="entry name" value="Beta-barrel_TonB_sf"/>
</dbReference>
<sequence precursor="true">MNSLSLTAKAVRYGIFAAASLTTSTFVYSEEQTEIFERIEVTGSKIKRIGELAPTPVTVISGDGLIDAGVVNVADLLHKMPNTLVGLSPETTNNTVFASGLNNTDLRGLGSDRTLVLVNGRRFVAGAPGSGAVDLNNIPTAMVERIEITTGGASAVYGSDAIAGVVNIITKKSFDGISVDVSTTQPTEDGGEEKYASITFGSEIGKANFVTNLSWARQEQLSFMDRKFLRDAPIVVRNPNATGPDDPQSIVWGHGQQVLASYSKTGTFVSNGTRYSFDENGNVRPMELGQPLPPLTSGRVDYLGGEGYNFAENSFIKTPLDRINFFSVMNYDINDDHKMTMEATLSKTDAYGESSPAFLSFKVHDDNGFLSPEAAALIAAEEARLVNAGKAEPGDGISLGYLASDFGNRKYSQERTTARIALGFEGALSENWSYDTYATVGHVQADTEWYGEMFEQRFYDAVDTIKNDKGEVVCRSESARNNGCLPLNIFGRGIYDKNAYDWVSTDAIRRSSITQSALGASVSGDLFELPAGFVSSAFSLEYRKEQADTLPDPAMREGLLFNNQSQPLKGEFDVTEASAELSIPLLSDITLVQDLTLETAFRYMDYSTSGSDTAWKVGLNWAVFDDLRIRLNRSKSVRAPNIGDLYSPPGQTFRSIKDYCASSYRNQINPEYLDNVLANCAAQGIPTDFEPSQEWYGSTRPGFIVGNEDLKNEVANDITIGFVYTPNFIENLSFTVDYWKFDMENVINSFTGPDVVKYCYQSSTLDNPFCPLLERDPDTHELTNYYEKPVNSATSITSGVDIEANYKFESSFGDWGFRLFSTYLEERSFNSTGFAEDEIKETGEQERPRWRHRFTTDYTYGDFSAVLTANYRSSTVLSNDWSPNQNNYNDIPSYITFDLTSRYNITDALQVRAGILNMFDETPPRQPGVYNQGAYYDILGQRITIGVNYTF</sequence>
<dbReference type="InterPro" id="IPR037066">
    <property type="entry name" value="Plug_dom_sf"/>
</dbReference>
<dbReference type="Pfam" id="PF07715">
    <property type="entry name" value="Plug"/>
    <property type="match status" value="1"/>
</dbReference>
<dbReference type="eggNOG" id="COG4771">
    <property type="taxonomic scope" value="Bacteria"/>
</dbReference>
<evidence type="ECO:0000313" key="12">
    <source>
        <dbReference type="EMBL" id="ABP75399.1"/>
    </source>
</evidence>
<dbReference type="Gene3D" id="2.170.130.10">
    <property type="entry name" value="TonB-dependent receptor, plug domain"/>
    <property type="match status" value="1"/>
</dbReference>
<reference evidence="12" key="1">
    <citation type="submission" date="2007-04" db="EMBL/GenBank/DDBJ databases">
        <title>Complete sequence of Shewanella putrefaciens CN-32.</title>
        <authorList>
            <consortium name="US DOE Joint Genome Institute"/>
            <person name="Copeland A."/>
            <person name="Lucas S."/>
            <person name="Lapidus A."/>
            <person name="Barry K."/>
            <person name="Detter J.C."/>
            <person name="Glavina del Rio T."/>
            <person name="Hammon N."/>
            <person name="Israni S."/>
            <person name="Dalin E."/>
            <person name="Tice H."/>
            <person name="Pitluck S."/>
            <person name="Chain P."/>
            <person name="Malfatti S."/>
            <person name="Shin M."/>
            <person name="Vergez L."/>
            <person name="Schmutz J."/>
            <person name="Larimer F."/>
            <person name="Land M."/>
            <person name="Hauser L."/>
            <person name="Kyrpides N."/>
            <person name="Mikhailova N."/>
            <person name="Romine M.F."/>
            <person name="Fredrickson J."/>
            <person name="Tiedje J."/>
            <person name="Richardson P."/>
        </authorList>
    </citation>
    <scope>NUCLEOTIDE SEQUENCE [LARGE SCALE GENOMIC DNA]</scope>
    <source>
        <strain evidence="12">CN-32</strain>
    </source>
</reference>
<keyword evidence="7 8" id="KW-0998">Cell outer membrane</keyword>
<proteinExistence type="inferred from homology"/>
<evidence type="ECO:0000259" key="11">
    <source>
        <dbReference type="Pfam" id="PF07715"/>
    </source>
</evidence>
<protein>
    <submittedName>
        <fullName evidence="12">TonB-dependent receptor</fullName>
    </submittedName>
</protein>
<keyword evidence="3 8" id="KW-1134">Transmembrane beta strand</keyword>
<evidence type="ECO:0000256" key="2">
    <source>
        <dbReference type="ARBA" id="ARBA00022448"/>
    </source>
</evidence>
<dbReference type="HOGENOM" id="CLU_010745_0_0_6"/>
<evidence type="ECO:0000256" key="7">
    <source>
        <dbReference type="ARBA" id="ARBA00023237"/>
    </source>
</evidence>
<dbReference type="GO" id="GO:0009279">
    <property type="term" value="C:cell outer membrane"/>
    <property type="evidence" value="ECO:0007669"/>
    <property type="project" value="UniProtKB-SubCell"/>
</dbReference>
<comment type="subcellular location">
    <subcellularLocation>
        <location evidence="1 8">Cell outer membrane</location>
        <topology evidence="1 8">Multi-pass membrane protein</topology>
    </subcellularLocation>
</comment>
<dbReference type="PROSITE" id="PS52016">
    <property type="entry name" value="TONB_DEPENDENT_REC_3"/>
    <property type="match status" value="1"/>
</dbReference>
<keyword evidence="4 8" id="KW-0812">Transmembrane</keyword>
<dbReference type="PANTHER" id="PTHR47234">
    <property type="match status" value="1"/>
</dbReference>
<dbReference type="PANTHER" id="PTHR47234:SF2">
    <property type="entry name" value="TONB-DEPENDENT RECEPTOR"/>
    <property type="match status" value="1"/>
</dbReference>
<evidence type="ECO:0000259" key="10">
    <source>
        <dbReference type="Pfam" id="PF00593"/>
    </source>
</evidence>
<dbReference type="InterPro" id="IPR000531">
    <property type="entry name" value="Beta-barrel_TonB"/>
</dbReference>
<dbReference type="Gene3D" id="2.40.170.20">
    <property type="entry name" value="TonB-dependent receptor, beta-barrel domain"/>
    <property type="match status" value="1"/>
</dbReference>
<keyword evidence="6 8" id="KW-0472">Membrane</keyword>
<keyword evidence="12" id="KW-0675">Receptor</keyword>
<evidence type="ECO:0000256" key="4">
    <source>
        <dbReference type="ARBA" id="ARBA00022692"/>
    </source>
</evidence>
<evidence type="ECO:0000256" key="3">
    <source>
        <dbReference type="ARBA" id="ARBA00022452"/>
    </source>
</evidence>
<keyword evidence="2 8" id="KW-0813">Transport</keyword>
<dbReference type="InterPro" id="IPR039426">
    <property type="entry name" value="TonB-dep_rcpt-like"/>
</dbReference>
<dbReference type="AlphaFoldDB" id="A4Y616"/>
<evidence type="ECO:0000256" key="8">
    <source>
        <dbReference type="PROSITE-ProRule" id="PRU01360"/>
    </source>
</evidence>
<comment type="similarity">
    <text evidence="8 9">Belongs to the TonB-dependent receptor family.</text>
</comment>
<dbReference type="Pfam" id="PF00593">
    <property type="entry name" value="TonB_dep_Rec_b-barrel"/>
    <property type="match status" value="1"/>
</dbReference>
<feature type="domain" description="TonB-dependent receptor-like beta-barrel" evidence="10">
    <location>
        <begin position="404"/>
        <end position="917"/>
    </location>
</feature>
<dbReference type="InterPro" id="IPR012910">
    <property type="entry name" value="Plug_dom"/>
</dbReference>
<dbReference type="KEGG" id="spc:Sputcn32_1674"/>
<dbReference type="STRING" id="319224.Sputcn32_1674"/>
<evidence type="ECO:0000256" key="1">
    <source>
        <dbReference type="ARBA" id="ARBA00004571"/>
    </source>
</evidence>
<dbReference type="SUPFAM" id="SSF56935">
    <property type="entry name" value="Porins"/>
    <property type="match status" value="1"/>
</dbReference>
<evidence type="ECO:0000256" key="9">
    <source>
        <dbReference type="RuleBase" id="RU003357"/>
    </source>
</evidence>
<dbReference type="EMBL" id="CP000681">
    <property type="protein sequence ID" value="ABP75399.1"/>
    <property type="molecule type" value="Genomic_DNA"/>
</dbReference>
<keyword evidence="5 9" id="KW-0798">TonB box</keyword>
<accession>A4Y616</accession>
<name>A4Y616_SHEPC</name>
<evidence type="ECO:0000256" key="5">
    <source>
        <dbReference type="ARBA" id="ARBA00023077"/>
    </source>
</evidence>
<organism evidence="12">
    <name type="scientific">Shewanella putrefaciens (strain CN-32 / ATCC BAA-453)</name>
    <dbReference type="NCBI Taxonomy" id="319224"/>
    <lineage>
        <taxon>Bacteria</taxon>
        <taxon>Pseudomonadati</taxon>
        <taxon>Pseudomonadota</taxon>
        <taxon>Gammaproteobacteria</taxon>
        <taxon>Alteromonadales</taxon>
        <taxon>Shewanellaceae</taxon>
        <taxon>Shewanella</taxon>
    </lineage>
</organism>
<gene>
    <name evidence="12" type="ordered locus">Sputcn32_1674</name>
</gene>
<evidence type="ECO:0000256" key="6">
    <source>
        <dbReference type="ARBA" id="ARBA00023136"/>
    </source>
</evidence>
<feature type="domain" description="TonB-dependent receptor plug" evidence="11">
    <location>
        <begin position="53"/>
        <end position="165"/>
    </location>
</feature>